<feature type="transmembrane region" description="Helical" evidence="6">
    <location>
        <begin position="50"/>
        <end position="70"/>
    </location>
</feature>
<gene>
    <name evidence="7" type="ORF">GF339_06620</name>
</gene>
<dbReference type="GO" id="GO:0005886">
    <property type="term" value="C:plasma membrane"/>
    <property type="evidence" value="ECO:0007669"/>
    <property type="project" value="UniProtKB-SubCell"/>
</dbReference>
<sequence>MQTDPFGKNSLIQRIFHIQEFGVFLILLALCVLLAIFRTDSFLSVENLSYVARAFSFIAIMAFGECMVIITAGIDLSIGSVFGLSAVCAALTMKFLTQTGFLATDSVLLALLCFLAGMLVGAALGCVNALFITKTKLPPFIATLGMLSIARGLAEAATVGWPIQVTSPIFRYLGQGFIGFVPVSVIIMILLAIATTFFLRKTIVGRYIFAIGSNEEAARLSGINVDRVKFLVYSLSSLFAGIGGMLLVARLGVAQSSAGFGYELDGIAAVVIGGASLMGGEGSILGVVLGAAIMGVIRNGLVLLNVSAYWQKAAIGTVLILAIVLDQLRKGHIGKGK</sequence>
<proteinExistence type="predicted"/>
<dbReference type="CDD" id="cd06579">
    <property type="entry name" value="TM_PBP1_transp_AraH_like"/>
    <property type="match status" value="1"/>
</dbReference>
<keyword evidence="2" id="KW-1003">Cell membrane</keyword>
<name>A0A9D5Q557_9BACT</name>
<dbReference type="InterPro" id="IPR001851">
    <property type="entry name" value="ABC_transp_permease"/>
</dbReference>
<feature type="transmembrane region" description="Helical" evidence="6">
    <location>
        <begin position="230"/>
        <end position="253"/>
    </location>
</feature>
<feature type="transmembrane region" description="Helical" evidence="6">
    <location>
        <begin position="21"/>
        <end position="38"/>
    </location>
</feature>
<evidence type="ECO:0000256" key="6">
    <source>
        <dbReference type="SAM" id="Phobius"/>
    </source>
</evidence>
<comment type="subcellular location">
    <subcellularLocation>
        <location evidence="1">Cell membrane</location>
        <topology evidence="1">Multi-pass membrane protein</topology>
    </subcellularLocation>
</comment>
<feature type="transmembrane region" description="Helical" evidence="6">
    <location>
        <begin position="77"/>
        <end position="96"/>
    </location>
</feature>
<dbReference type="EMBL" id="WJJP01000205">
    <property type="protein sequence ID" value="MBD3324240.1"/>
    <property type="molecule type" value="Genomic_DNA"/>
</dbReference>
<dbReference type="Proteomes" id="UP000649604">
    <property type="component" value="Unassembled WGS sequence"/>
</dbReference>
<feature type="transmembrane region" description="Helical" evidence="6">
    <location>
        <begin position="108"/>
        <end position="132"/>
    </location>
</feature>
<keyword evidence="4 6" id="KW-1133">Transmembrane helix</keyword>
<evidence type="ECO:0000256" key="2">
    <source>
        <dbReference type="ARBA" id="ARBA00022475"/>
    </source>
</evidence>
<organism evidence="7 8">
    <name type="scientific">candidate division KSB3 bacterium</name>
    <dbReference type="NCBI Taxonomy" id="2044937"/>
    <lineage>
        <taxon>Bacteria</taxon>
        <taxon>candidate division KSB3</taxon>
    </lineage>
</organism>
<evidence type="ECO:0000256" key="5">
    <source>
        <dbReference type="ARBA" id="ARBA00023136"/>
    </source>
</evidence>
<keyword evidence="3 6" id="KW-0812">Transmembrane</keyword>
<protein>
    <submittedName>
        <fullName evidence="7">Ribose ABC transporter permease</fullName>
    </submittedName>
</protein>
<dbReference type="PANTHER" id="PTHR32196:SF72">
    <property type="entry name" value="RIBOSE IMPORT PERMEASE PROTEIN RBSC"/>
    <property type="match status" value="1"/>
</dbReference>
<evidence type="ECO:0000256" key="1">
    <source>
        <dbReference type="ARBA" id="ARBA00004651"/>
    </source>
</evidence>
<accession>A0A9D5Q557</accession>
<dbReference type="GO" id="GO:0022857">
    <property type="term" value="F:transmembrane transporter activity"/>
    <property type="evidence" value="ECO:0007669"/>
    <property type="project" value="InterPro"/>
</dbReference>
<evidence type="ECO:0000313" key="8">
    <source>
        <dbReference type="Proteomes" id="UP000649604"/>
    </source>
</evidence>
<keyword evidence="5 6" id="KW-0472">Membrane</keyword>
<feature type="transmembrane region" description="Helical" evidence="6">
    <location>
        <begin position="309"/>
        <end position="328"/>
    </location>
</feature>
<dbReference type="Pfam" id="PF02653">
    <property type="entry name" value="BPD_transp_2"/>
    <property type="match status" value="1"/>
</dbReference>
<evidence type="ECO:0000256" key="4">
    <source>
        <dbReference type="ARBA" id="ARBA00022989"/>
    </source>
</evidence>
<reference evidence="7" key="1">
    <citation type="submission" date="2019-11" db="EMBL/GenBank/DDBJ databases">
        <title>Microbial mats filling the niche in hypersaline microbial mats.</title>
        <authorList>
            <person name="Wong H.L."/>
            <person name="Macleod F.I."/>
            <person name="White R.A. III"/>
            <person name="Burns B.P."/>
        </authorList>
    </citation>
    <scope>NUCLEOTIDE SEQUENCE</scope>
    <source>
        <strain evidence="7">Rbin_158</strain>
    </source>
</reference>
<dbReference type="PANTHER" id="PTHR32196">
    <property type="entry name" value="ABC TRANSPORTER PERMEASE PROTEIN YPHD-RELATED-RELATED"/>
    <property type="match status" value="1"/>
</dbReference>
<feature type="transmembrane region" description="Helical" evidence="6">
    <location>
        <begin position="176"/>
        <end position="199"/>
    </location>
</feature>
<dbReference type="AlphaFoldDB" id="A0A9D5Q557"/>
<comment type="caution">
    <text evidence="7">The sequence shown here is derived from an EMBL/GenBank/DDBJ whole genome shotgun (WGS) entry which is preliminary data.</text>
</comment>
<evidence type="ECO:0000313" key="7">
    <source>
        <dbReference type="EMBL" id="MBD3324240.1"/>
    </source>
</evidence>
<evidence type="ECO:0000256" key="3">
    <source>
        <dbReference type="ARBA" id="ARBA00022692"/>
    </source>
</evidence>